<dbReference type="Gene3D" id="3.30.70.2330">
    <property type="match status" value="1"/>
</dbReference>
<dbReference type="AlphaFoldDB" id="A0A386H0V7"/>
<evidence type="ECO:0000256" key="2">
    <source>
        <dbReference type="ARBA" id="ARBA00022801"/>
    </source>
</evidence>
<dbReference type="KEGG" id="cfer:D4Z93_01510"/>
<dbReference type="OrthoDB" id="46144at2"/>
<dbReference type="Pfam" id="PF08797">
    <property type="entry name" value="HIRAN"/>
    <property type="match status" value="1"/>
</dbReference>
<evidence type="ECO:0000313" key="4">
    <source>
        <dbReference type="EMBL" id="AYD39290.1"/>
    </source>
</evidence>
<evidence type="ECO:0000313" key="5">
    <source>
        <dbReference type="Proteomes" id="UP000266301"/>
    </source>
</evidence>
<evidence type="ECO:0000259" key="3">
    <source>
        <dbReference type="SMART" id="SM00910"/>
    </source>
</evidence>
<accession>A0A386H0V7</accession>
<dbReference type="Pfam" id="PF13657">
    <property type="entry name" value="Couple_hipA"/>
    <property type="match status" value="1"/>
</dbReference>
<sequence>MTVKNDRDYLYVIWKDPESRRQYVIGELSEDKSGKYEFCYCHEIDDARENGFELLISFDDVSKRYISNRLFPPFASRLPDRKRKDIGNILRKYSMTEYDEYSLLKRSGGALPIDNIKFIEPILQIPKDGLEKTFCIAGVRHWASCGGEECFKFNNVHENDDLRLELEPANVHDKYAVKVMDNSILIGYIPRYYSKELSYLINSGFSYKCVISKVQKNHECDECIQVSLKIQREKIYA</sequence>
<dbReference type="RefSeq" id="WP_119969999.1">
    <property type="nucleotide sequence ID" value="NZ_CP032416.1"/>
</dbReference>
<gene>
    <name evidence="4" type="ORF">D4Z93_01510</name>
</gene>
<dbReference type="SMART" id="SM00910">
    <property type="entry name" value="HIRAN"/>
    <property type="match status" value="1"/>
</dbReference>
<proteinExistence type="predicted"/>
<feature type="domain" description="HIRAN" evidence="3">
    <location>
        <begin position="132"/>
        <end position="230"/>
    </location>
</feature>
<dbReference type="GO" id="GO:0008270">
    <property type="term" value="F:zinc ion binding"/>
    <property type="evidence" value="ECO:0007669"/>
    <property type="project" value="InterPro"/>
</dbReference>
<keyword evidence="5" id="KW-1185">Reference proteome</keyword>
<dbReference type="GO" id="GO:0003677">
    <property type="term" value="F:DNA binding"/>
    <property type="evidence" value="ECO:0007669"/>
    <property type="project" value="UniProtKB-KW"/>
</dbReference>
<reference evidence="4 5" key="1">
    <citation type="journal article" date="2019" name="Int. J. Syst. Evol. Microbiol.">
        <title>Clostridium fermenticellae sp. nov., isolated from the mud in a fermentation cellar for the production of the Chinese liquor, baijiu.</title>
        <authorList>
            <person name="Xu P.X."/>
            <person name="Chai L.J."/>
            <person name="Qiu T."/>
            <person name="Zhang X.J."/>
            <person name="Lu Z.M."/>
            <person name="Xiao C."/>
            <person name="Wang S.T."/>
            <person name="Shen C.H."/>
            <person name="Shi J.S."/>
            <person name="Xu Z.H."/>
        </authorList>
    </citation>
    <scope>NUCLEOTIDE SEQUENCE [LARGE SCALE GENOMIC DNA]</scope>
    <source>
        <strain evidence="4 5">JN500901</strain>
    </source>
</reference>
<keyword evidence="2" id="KW-0378">Hydrolase</keyword>
<keyword evidence="1" id="KW-0479">Metal-binding</keyword>
<dbReference type="Proteomes" id="UP000266301">
    <property type="component" value="Chromosome"/>
</dbReference>
<keyword evidence="4" id="KW-0238">DNA-binding</keyword>
<protein>
    <submittedName>
        <fullName evidence="4">DNA-binding protein</fullName>
    </submittedName>
</protein>
<dbReference type="EMBL" id="CP032416">
    <property type="protein sequence ID" value="AYD39290.1"/>
    <property type="molecule type" value="Genomic_DNA"/>
</dbReference>
<dbReference type="GO" id="GO:0016818">
    <property type="term" value="F:hydrolase activity, acting on acid anhydrides, in phosphorus-containing anhydrides"/>
    <property type="evidence" value="ECO:0007669"/>
    <property type="project" value="InterPro"/>
</dbReference>
<dbReference type="InterPro" id="IPR014905">
    <property type="entry name" value="HIRAN"/>
</dbReference>
<organism evidence="4 5">
    <name type="scientific">Clostridium fermenticellae</name>
    <dbReference type="NCBI Taxonomy" id="2068654"/>
    <lineage>
        <taxon>Bacteria</taxon>
        <taxon>Bacillati</taxon>
        <taxon>Bacillota</taxon>
        <taxon>Clostridia</taxon>
        <taxon>Eubacteriales</taxon>
        <taxon>Clostridiaceae</taxon>
        <taxon>Clostridium</taxon>
    </lineage>
</organism>
<evidence type="ECO:0000256" key="1">
    <source>
        <dbReference type="ARBA" id="ARBA00022723"/>
    </source>
</evidence>
<name>A0A386H0V7_9CLOT</name>
<dbReference type="InterPro" id="IPR017508">
    <property type="entry name" value="HipA_N1"/>
</dbReference>